<protein>
    <recommendedName>
        <fullName evidence="3">Triplex capsid protein 1</fullName>
    </recommendedName>
</protein>
<name>A0ABR3FWF9_9AGAR</name>
<accession>A0ABR3FWF9</accession>
<dbReference type="EMBL" id="JBAHYK010000046">
    <property type="protein sequence ID" value="KAL0579855.1"/>
    <property type="molecule type" value="Genomic_DNA"/>
</dbReference>
<comment type="caution">
    <text evidence="1">The sequence shown here is derived from an EMBL/GenBank/DDBJ whole genome shotgun (WGS) entry which is preliminary data.</text>
</comment>
<gene>
    <name evidence="1" type="ORF">V5O48_002164</name>
</gene>
<keyword evidence="2" id="KW-1185">Reference proteome</keyword>
<organism evidence="1 2">
    <name type="scientific">Marasmius crinis-equi</name>
    <dbReference type="NCBI Taxonomy" id="585013"/>
    <lineage>
        <taxon>Eukaryota</taxon>
        <taxon>Fungi</taxon>
        <taxon>Dikarya</taxon>
        <taxon>Basidiomycota</taxon>
        <taxon>Agaricomycotina</taxon>
        <taxon>Agaricomycetes</taxon>
        <taxon>Agaricomycetidae</taxon>
        <taxon>Agaricales</taxon>
        <taxon>Marasmiineae</taxon>
        <taxon>Marasmiaceae</taxon>
        <taxon>Marasmius</taxon>
    </lineage>
</organism>
<reference evidence="1 2" key="1">
    <citation type="submission" date="2024-02" db="EMBL/GenBank/DDBJ databases">
        <title>A draft genome for the cacao thread blight pathogen Marasmius crinis-equi.</title>
        <authorList>
            <person name="Cohen S.P."/>
            <person name="Baruah I.K."/>
            <person name="Amoako-Attah I."/>
            <person name="Bukari Y."/>
            <person name="Meinhardt L.W."/>
            <person name="Bailey B.A."/>
        </authorList>
    </citation>
    <scope>NUCLEOTIDE SEQUENCE [LARGE SCALE GENOMIC DNA]</scope>
    <source>
        <strain evidence="1 2">GH-76</strain>
    </source>
</reference>
<sequence>MDSSRHPFVHTFIASMNIEVLQDPHLQAAPFIISLLPGDPAPTIAIQPSVATQEDVLSTQPSVTIQEDVLSTQPTIVLVDDAISVVVEHMLDMYGPRDNVSRALTLKRAVTRNVLPRFYRQIYIMTPDALNTLIATLNAHSYLETHVDTLHIGMSMFSPFTLFRPLLERLLEYESPVPLPAEQWALVPPLVNRVVNTVRSLAIVACAVTQTFANSILGHSFLGVTELAAPIQFIFTPSSPFVLGVAYDPNSGIGDYTWPNLRTLSTWIVESTDFLDDIDRRVDFRHLQALERLSILFRYIDCECAATYMRGLKVGQSVECVSLELAHPPPTFPLYTVVTDTFFFDPRVVFIHKGPVTHALNRAVELYARDQAPAFYDLILFTEPERAPCWEQVYQKVGQRRDFALQHGYLYPEDRSNVVQVDAGPFAVSDLLPPEAGEIDWRFGGPPSLESFP</sequence>
<dbReference type="Proteomes" id="UP001465976">
    <property type="component" value="Unassembled WGS sequence"/>
</dbReference>
<evidence type="ECO:0000313" key="1">
    <source>
        <dbReference type="EMBL" id="KAL0579855.1"/>
    </source>
</evidence>
<evidence type="ECO:0000313" key="2">
    <source>
        <dbReference type="Proteomes" id="UP001465976"/>
    </source>
</evidence>
<evidence type="ECO:0008006" key="3">
    <source>
        <dbReference type="Google" id="ProtNLM"/>
    </source>
</evidence>
<proteinExistence type="predicted"/>